<dbReference type="RefSeq" id="WP_187536990.1">
    <property type="nucleotide sequence ID" value="NZ_BAABJT010000001.1"/>
</dbReference>
<accession>A0A7G9SEX3</accession>
<dbReference type="InterPro" id="IPR038444">
    <property type="entry name" value="DUF465_sf"/>
</dbReference>
<protein>
    <submittedName>
        <fullName evidence="1">DUF465 domain-containing protein</fullName>
    </submittedName>
</protein>
<reference evidence="1 2" key="1">
    <citation type="submission" date="2020-08" db="EMBL/GenBank/DDBJ databases">
        <title>Genome sequence of Sphingomonas lutea KCTC 23642T.</title>
        <authorList>
            <person name="Hyun D.-W."/>
            <person name="Bae J.-W."/>
        </authorList>
    </citation>
    <scope>NUCLEOTIDE SEQUENCE [LARGE SCALE GENOMIC DNA]</scope>
    <source>
        <strain evidence="1 2">KCTC 23642</strain>
    </source>
</reference>
<dbReference type="Gene3D" id="6.10.280.50">
    <property type="match status" value="1"/>
</dbReference>
<sequence length="65" mass="7492">MNDDEPTPDLDALKAEHRMLDERIRLLSEEGVADQLELARLKKRKLLLKDQIQRIADSNIPDIIA</sequence>
<proteinExistence type="predicted"/>
<organism evidence="1 2">
    <name type="scientific">Sphingomonas lutea</name>
    <dbReference type="NCBI Taxonomy" id="1045317"/>
    <lineage>
        <taxon>Bacteria</taxon>
        <taxon>Pseudomonadati</taxon>
        <taxon>Pseudomonadota</taxon>
        <taxon>Alphaproteobacteria</taxon>
        <taxon>Sphingomonadales</taxon>
        <taxon>Sphingomonadaceae</taxon>
        <taxon>Sphingomonas</taxon>
    </lineage>
</organism>
<dbReference type="Proteomes" id="UP000515971">
    <property type="component" value="Chromosome"/>
</dbReference>
<evidence type="ECO:0000313" key="2">
    <source>
        <dbReference type="Proteomes" id="UP000515971"/>
    </source>
</evidence>
<dbReference type="InterPro" id="IPR007420">
    <property type="entry name" value="DUF465"/>
</dbReference>
<name>A0A7G9SEX3_9SPHN</name>
<gene>
    <name evidence="1" type="ORF">H9L13_06580</name>
</gene>
<dbReference type="AlphaFoldDB" id="A0A7G9SEX3"/>
<dbReference type="EMBL" id="CP060718">
    <property type="protein sequence ID" value="QNN66398.1"/>
    <property type="molecule type" value="Genomic_DNA"/>
</dbReference>
<dbReference type="KEGG" id="slut:H9L13_06580"/>
<dbReference type="Pfam" id="PF04325">
    <property type="entry name" value="DUF465"/>
    <property type="match status" value="1"/>
</dbReference>
<evidence type="ECO:0000313" key="1">
    <source>
        <dbReference type="EMBL" id="QNN66398.1"/>
    </source>
</evidence>
<keyword evidence="2" id="KW-1185">Reference proteome</keyword>